<evidence type="ECO:0000313" key="2">
    <source>
        <dbReference type="EMBL" id="GFY88018.1"/>
    </source>
</evidence>
<comment type="caution">
    <text evidence="2">The sequence shown here is derived from an EMBL/GenBank/DDBJ whole genome shotgun (WGS) entry which is preliminary data.</text>
</comment>
<keyword evidence="3" id="KW-1185">Reference proteome</keyword>
<feature type="region of interest" description="Disordered" evidence="1">
    <location>
        <begin position="197"/>
        <end position="220"/>
    </location>
</feature>
<dbReference type="AlphaFoldDB" id="A0A7J0ENG4"/>
<proteinExistence type="predicted"/>
<reference evidence="2 3" key="1">
    <citation type="submission" date="2019-07" db="EMBL/GenBank/DDBJ databases">
        <title>De Novo Assembly of kiwifruit Actinidia rufa.</title>
        <authorList>
            <person name="Sugita-Konishi S."/>
            <person name="Sato K."/>
            <person name="Mori E."/>
            <person name="Abe Y."/>
            <person name="Kisaki G."/>
            <person name="Hamano K."/>
            <person name="Suezawa K."/>
            <person name="Otani M."/>
            <person name="Fukuda T."/>
            <person name="Manabe T."/>
            <person name="Gomi K."/>
            <person name="Tabuchi M."/>
            <person name="Akimitsu K."/>
            <person name="Kataoka I."/>
        </authorList>
    </citation>
    <scope>NUCLEOTIDE SEQUENCE [LARGE SCALE GENOMIC DNA]</scope>
    <source>
        <strain evidence="3">cv. Fuchu</strain>
    </source>
</reference>
<accession>A0A7J0ENG4</accession>
<evidence type="ECO:0008006" key="4">
    <source>
        <dbReference type="Google" id="ProtNLM"/>
    </source>
</evidence>
<protein>
    <recommendedName>
        <fullName evidence="4">Retrotransposon gag domain-containing protein</fullName>
    </recommendedName>
</protein>
<name>A0A7J0ENG4_9ERIC</name>
<evidence type="ECO:0000313" key="3">
    <source>
        <dbReference type="Proteomes" id="UP000585474"/>
    </source>
</evidence>
<dbReference type="GO" id="GO:0006508">
    <property type="term" value="P:proteolysis"/>
    <property type="evidence" value="ECO:0007669"/>
    <property type="project" value="InterPro"/>
</dbReference>
<dbReference type="InterPro" id="IPR001969">
    <property type="entry name" value="Aspartic_peptidase_AS"/>
</dbReference>
<dbReference type="EMBL" id="BJWL01000005">
    <property type="protein sequence ID" value="GFY88018.1"/>
    <property type="molecule type" value="Genomic_DNA"/>
</dbReference>
<dbReference type="Proteomes" id="UP000585474">
    <property type="component" value="Unassembled WGS sequence"/>
</dbReference>
<gene>
    <name evidence="2" type="ORF">Acr_05g0016570</name>
</gene>
<sequence>MGGGASAPGGNVRGAPPMTLSDAEFMQGVFTAIEQVVRNIVQTMQVPVRTAESRATTAMKAFLQLRPPMFKGEPEPLVVEDWLEQVTRALDTILVTEEDLRVLFASYQLQGDALQWWKTMEKMVAKKKHDCGLNMRPSLLAYQGLQKAFVSTEEEKAKQFMRGLRPSIRNKIAGNLIKVYSTMVSAAAAIEETLNETRKIQNPKSQREGTSNQSEGRSSKKPRNFYYTAAVSSEVFTRHFCCIIRPNISGRADLFWLSSTGSSYSGLPTKGSAAAVAARGTISHPGTGTITSQGATYLLSVWSGGSYQSTVHAEGKQLGSYGIGIATTHSVSSGLKGHSSIYISTDFISVQTTGYSSAGSEDARTGLRHNITAAGPSGIAGQQEQQLDTSVVRGTLLMFNSWASVLIIDTGASHSFIASSFASALDFEIEVLDSVLMLDTPVVAIGP</sequence>
<dbReference type="PROSITE" id="PS00141">
    <property type="entry name" value="ASP_PROTEASE"/>
    <property type="match status" value="1"/>
</dbReference>
<organism evidence="2 3">
    <name type="scientific">Actinidia rufa</name>
    <dbReference type="NCBI Taxonomy" id="165716"/>
    <lineage>
        <taxon>Eukaryota</taxon>
        <taxon>Viridiplantae</taxon>
        <taxon>Streptophyta</taxon>
        <taxon>Embryophyta</taxon>
        <taxon>Tracheophyta</taxon>
        <taxon>Spermatophyta</taxon>
        <taxon>Magnoliopsida</taxon>
        <taxon>eudicotyledons</taxon>
        <taxon>Gunneridae</taxon>
        <taxon>Pentapetalae</taxon>
        <taxon>asterids</taxon>
        <taxon>Ericales</taxon>
        <taxon>Actinidiaceae</taxon>
        <taxon>Actinidia</taxon>
    </lineage>
</organism>
<evidence type="ECO:0000256" key="1">
    <source>
        <dbReference type="SAM" id="MobiDB-lite"/>
    </source>
</evidence>
<dbReference type="GO" id="GO:0004190">
    <property type="term" value="F:aspartic-type endopeptidase activity"/>
    <property type="evidence" value="ECO:0007669"/>
    <property type="project" value="InterPro"/>
</dbReference>
<dbReference type="Pfam" id="PF08284">
    <property type="entry name" value="RVP_2"/>
    <property type="match status" value="1"/>
</dbReference>
<feature type="compositionally biased region" description="Polar residues" evidence="1">
    <location>
        <begin position="200"/>
        <end position="216"/>
    </location>
</feature>